<evidence type="ECO:0000256" key="9">
    <source>
        <dbReference type="SAM" id="Phobius"/>
    </source>
</evidence>
<dbReference type="PANTHER" id="PTHR43528">
    <property type="entry name" value="ALPHA-KETOGLUTARATE PERMEASE"/>
    <property type="match status" value="1"/>
</dbReference>
<dbReference type="FunFam" id="1.20.1250.20:FF:000001">
    <property type="entry name" value="Dicarboxylate MFS transporter"/>
    <property type="match status" value="1"/>
</dbReference>
<feature type="transmembrane region" description="Helical" evidence="9">
    <location>
        <begin position="203"/>
        <end position="227"/>
    </location>
</feature>
<feature type="transmembrane region" description="Helical" evidence="9">
    <location>
        <begin position="424"/>
        <end position="443"/>
    </location>
</feature>
<comment type="caution">
    <text evidence="11">The sequence shown here is derived from an EMBL/GenBank/DDBJ whole genome shotgun (WGS) entry which is preliminary data.</text>
</comment>
<evidence type="ECO:0000256" key="2">
    <source>
        <dbReference type="ARBA" id="ARBA00022448"/>
    </source>
</evidence>
<dbReference type="InterPro" id="IPR051084">
    <property type="entry name" value="H+-coupled_symporters"/>
</dbReference>
<evidence type="ECO:0000256" key="5">
    <source>
        <dbReference type="ARBA" id="ARBA00022847"/>
    </source>
</evidence>
<feature type="transmembrane region" description="Helical" evidence="9">
    <location>
        <begin position="552"/>
        <end position="568"/>
    </location>
</feature>
<keyword evidence="2" id="KW-0813">Transport</keyword>
<feature type="transmembrane region" description="Helical" evidence="9">
    <location>
        <begin position="239"/>
        <end position="257"/>
    </location>
</feature>
<evidence type="ECO:0000256" key="1">
    <source>
        <dbReference type="ARBA" id="ARBA00004651"/>
    </source>
</evidence>
<evidence type="ECO:0000313" key="11">
    <source>
        <dbReference type="EMBL" id="HFT93166.1"/>
    </source>
</evidence>
<comment type="subcellular location">
    <subcellularLocation>
        <location evidence="1">Cell membrane</location>
        <topology evidence="1">Multi-pass membrane protein</topology>
    </subcellularLocation>
</comment>
<evidence type="ECO:0000256" key="8">
    <source>
        <dbReference type="SAM" id="MobiDB-lite"/>
    </source>
</evidence>
<keyword evidence="4 9" id="KW-0812">Transmembrane</keyword>
<dbReference type="GO" id="GO:0005886">
    <property type="term" value="C:plasma membrane"/>
    <property type="evidence" value="ECO:0007669"/>
    <property type="project" value="UniProtKB-SubCell"/>
</dbReference>
<evidence type="ECO:0000259" key="10">
    <source>
        <dbReference type="PROSITE" id="PS50850"/>
    </source>
</evidence>
<feature type="transmembrane region" description="Helical" evidence="9">
    <location>
        <begin position="338"/>
        <end position="358"/>
    </location>
</feature>
<dbReference type="SUPFAM" id="SSF103473">
    <property type="entry name" value="MFS general substrate transporter"/>
    <property type="match status" value="1"/>
</dbReference>
<feature type="compositionally biased region" description="Basic and acidic residues" evidence="8">
    <location>
        <begin position="83"/>
        <end position="93"/>
    </location>
</feature>
<feature type="transmembrane region" description="Helical" evidence="9">
    <location>
        <begin position="477"/>
        <end position="498"/>
    </location>
</feature>
<dbReference type="PROSITE" id="PS50850">
    <property type="entry name" value="MFS"/>
    <property type="match status" value="1"/>
</dbReference>
<feature type="transmembrane region" description="Helical" evidence="9">
    <location>
        <begin position="269"/>
        <end position="294"/>
    </location>
</feature>
<protein>
    <submittedName>
        <fullName evidence="11">MFS transporter</fullName>
    </submittedName>
</protein>
<dbReference type="PROSITE" id="PS00217">
    <property type="entry name" value="SUGAR_TRANSPORT_2"/>
    <property type="match status" value="1"/>
</dbReference>
<sequence>MPLPGWSLPPDCRSLPPSCTSRGLSKGFRARLPPFPGDRRRRFPPRRPLDGPDRPVLSGRRRPPSPLFRPAGWPSSGRMPGDLPDKAFRQQGERRRKRKKTASRMRSGILFGINRSTLRPFLRHPVLQEWSISSGPTGERLLPPKNRSMMTLRTPESPNPPAAPGVILSANIVGNVLEWYDFALYGSFATLFARIFFPPGNSYLGLLETFGAFAAGYISRPVGGIFLGHAGDTRGRKKALVLSILLMSVPTALVGLLPSYRDAGILSPILLVLLRILQGFAIGGEFTLVMSFLVESAPPHKRGYHGSWALVGVVGGILLGTLSALGVSLLLGPDRLALWGWRIPFLAGVILMIAGIYLRRHLPESPAFRPDEQNGLPLLVAFRGHGREMAKGFGFLVTNSIAFYMIVIYQPAFLAELPGSSLRTALAVQVSGLALLLFLVPLAGHLSDRIGRKPVTLFSAAGFLLLSPLLYREFSGGSTVAIVGGEGVFLLLLSLYIGPLPSIMTEIFPANVRCSALSFTYNVNLAMFGGTTPLVVTWLSHHFHDRTAAGDLLSVAALVSFFVILFMGESRLSPLP</sequence>
<dbReference type="Pfam" id="PF00083">
    <property type="entry name" value="Sugar_tr"/>
    <property type="match status" value="2"/>
</dbReference>
<reference evidence="11" key="1">
    <citation type="journal article" date="2020" name="mSystems">
        <title>Genome- and Community-Level Interaction Insights into Carbon Utilization and Element Cycling Functions of Hydrothermarchaeota in Hydrothermal Sediment.</title>
        <authorList>
            <person name="Zhou Z."/>
            <person name="Liu Y."/>
            <person name="Xu W."/>
            <person name="Pan J."/>
            <person name="Luo Z.H."/>
            <person name="Li M."/>
        </authorList>
    </citation>
    <scope>NUCLEOTIDE SEQUENCE [LARGE SCALE GENOMIC DNA]</scope>
    <source>
        <strain evidence="11">SpSt-902</strain>
    </source>
</reference>
<organism evidence="11">
    <name type="scientific">Leptospirillum ferriphilum</name>
    <dbReference type="NCBI Taxonomy" id="178606"/>
    <lineage>
        <taxon>Bacteria</taxon>
        <taxon>Pseudomonadati</taxon>
        <taxon>Nitrospirota</taxon>
        <taxon>Nitrospiria</taxon>
        <taxon>Nitrospirales</taxon>
        <taxon>Nitrospiraceae</taxon>
        <taxon>Leptospirillum</taxon>
    </lineage>
</organism>
<dbReference type="GO" id="GO:0015293">
    <property type="term" value="F:symporter activity"/>
    <property type="evidence" value="ECO:0007669"/>
    <property type="project" value="UniProtKB-KW"/>
</dbReference>
<evidence type="ECO:0000256" key="7">
    <source>
        <dbReference type="ARBA" id="ARBA00023136"/>
    </source>
</evidence>
<feature type="domain" description="Major facilitator superfamily (MFS) profile" evidence="10">
    <location>
        <begin position="167"/>
        <end position="571"/>
    </location>
</feature>
<keyword evidence="5" id="KW-0769">Symport</keyword>
<dbReference type="AlphaFoldDB" id="A0A7C3LSC6"/>
<keyword evidence="3" id="KW-1003">Cell membrane</keyword>
<evidence type="ECO:0000256" key="4">
    <source>
        <dbReference type="ARBA" id="ARBA00022692"/>
    </source>
</evidence>
<feature type="transmembrane region" description="Helical" evidence="9">
    <location>
        <begin position="519"/>
        <end position="540"/>
    </location>
</feature>
<proteinExistence type="predicted"/>
<feature type="transmembrane region" description="Helical" evidence="9">
    <location>
        <begin position="455"/>
        <end position="471"/>
    </location>
</feature>
<feature type="compositionally biased region" description="Basic residues" evidence="8">
    <location>
        <begin position="94"/>
        <end position="103"/>
    </location>
</feature>
<feature type="region of interest" description="Disordered" evidence="8">
    <location>
        <begin position="1"/>
        <end position="104"/>
    </location>
</feature>
<keyword evidence="6 9" id="KW-1133">Transmembrane helix</keyword>
<dbReference type="EMBL" id="DTMM01000085">
    <property type="protein sequence ID" value="HFT93166.1"/>
    <property type="molecule type" value="Genomic_DNA"/>
</dbReference>
<dbReference type="InterPro" id="IPR005829">
    <property type="entry name" value="Sugar_transporter_CS"/>
</dbReference>
<dbReference type="InterPro" id="IPR036259">
    <property type="entry name" value="MFS_trans_sf"/>
</dbReference>
<feature type="transmembrane region" description="Helical" evidence="9">
    <location>
        <begin position="306"/>
        <end position="332"/>
    </location>
</feature>
<dbReference type="PANTHER" id="PTHR43528:SF1">
    <property type="entry name" value="ALPHA-KETOGLUTARATE PERMEASE"/>
    <property type="match status" value="1"/>
</dbReference>
<dbReference type="InterPro" id="IPR020846">
    <property type="entry name" value="MFS_dom"/>
</dbReference>
<evidence type="ECO:0000256" key="3">
    <source>
        <dbReference type="ARBA" id="ARBA00022475"/>
    </source>
</evidence>
<gene>
    <name evidence="11" type="ORF">ENX03_04365</name>
</gene>
<evidence type="ECO:0000256" key="6">
    <source>
        <dbReference type="ARBA" id="ARBA00022989"/>
    </source>
</evidence>
<keyword evidence="7 9" id="KW-0472">Membrane</keyword>
<accession>A0A7C3LSC6</accession>
<feature type="transmembrane region" description="Helical" evidence="9">
    <location>
        <begin position="393"/>
        <end position="412"/>
    </location>
</feature>
<dbReference type="InterPro" id="IPR005828">
    <property type="entry name" value="MFS_sugar_transport-like"/>
</dbReference>
<dbReference type="Gene3D" id="1.20.1250.20">
    <property type="entry name" value="MFS general substrate transporter like domains"/>
    <property type="match status" value="2"/>
</dbReference>
<name>A0A7C3LSC6_9BACT</name>